<proteinExistence type="predicted"/>
<reference evidence="3" key="1">
    <citation type="journal article" date="2019" name="Int. J. Syst. Evol. Microbiol.">
        <title>The Global Catalogue of Microorganisms (GCM) 10K type strain sequencing project: providing services to taxonomists for standard genome sequencing and annotation.</title>
        <authorList>
            <consortium name="The Broad Institute Genomics Platform"/>
            <consortium name="The Broad Institute Genome Sequencing Center for Infectious Disease"/>
            <person name="Wu L."/>
            <person name="Ma J."/>
        </authorList>
    </citation>
    <scope>NUCLEOTIDE SEQUENCE [LARGE SCALE GENOMIC DNA]</scope>
    <source>
        <strain evidence="3">KCTC 3950</strain>
    </source>
</reference>
<evidence type="ECO:0008006" key="4">
    <source>
        <dbReference type="Google" id="ProtNLM"/>
    </source>
</evidence>
<name>A0ABW5PAW5_9BACL</name>
<comment type="caution">
    <text evidence="2">The sequence shown here is derived from an EMBL/GenBank/DDBJ whole genome shotgun (WGS) entry which is preliminary data.</text>
</comment>
<evidence type="ECO:0000256" key="1">
    <source>
        <dbReference type="SAM" id="SignalP"/>
    </source>
</evidence>
<feature type="chain" id="PRO_5047030876" description="Lipoprotein" evidence="1">
    <location>
        <begin position="20"/>
        <end position="158"/>
    </location>
</feature>
<dbReference type="RefSeq" id="WP_377601570.1">
    <property type="nucleotide sequence ID" value="NZ_JBHUME010000005.1"/>
</dbReference>
<keyword evidence="1" id="KW-0732">Signal</keyword>
<keyword evidence="3" id="KW-1185">Reference proteome</keyword>
<accession>A0ABW5PAW5</accession>
<dbReference type="EMBL" id="JBHUME010000005">
    <property type="protein sequence ID" value="MFD2612239.1"/>
    <property type="molecule type" value="Genomic_DNA"/>
</dbReference>
<evidence type="ECO:0000313" key="2">
    <source>
        <dbReference type="EMBL" id="MFD2612239.1"/>
    </source>
</evidence>
<protein>
    <recommendedName>
        <fullName evidence="4">Lipoprotein</fullName>
    </recommendedName>
</protein>
<feature type="signal peptide" evidence="1">
    <location>
        <begin position="1"/>
        <end position="19"/>
    </location>
</feature>
<dbReference type="PROSITE" id="PS51257">
    <property type="entry name" value="PROKAR_LIPOPROTEIN"/>
    <property type="match status" value="1"/>
</dbReference>
<sequence>MLKKLVTGVLLLAVVLAVAACSTKESDEEKAQKNQIIYNSVKISVDKVNSLFHKDVAEDETPLLTSAKKEDAKSILDGYFDPALSDQILTHYITDKTIDNRIAVKPEPFFNQDILATKFEDAKVEGEKNEYTVTTKAGKYTVKKVEDSEQYIVTKYEK</sequence>
<gene>
    <name evidence="2" type="ORF">ACFSUF_07315</name>
</gene>
<evidence type="ECO:0000313" key="3">
    <source>
        <dbReference type="Proteomes" id="UP001597541"/>
    </source>
</evidence>
<organism evidence="2 3">
    <name type="scientific">Paenibacillus gansuensis</name>
    <dbReference type="NCBI Taxonomy" id="306542"/>
    <lineage>
        <taxon>Bacteria</taxon>
        <taxon>Bacillati</taxon>
        <taxon>Bacillota</taxon>
        <taxon>Bacilli</taxon>
        <taxon>Bacillales</taxon>
        <taxon>Paenibacillaceae</taxon>
        <taxon>Paenibacillus</taxon>
    </lineage>
</organism>
<dbReference type="Proteomes" id="UP001597541">
    <property type="component" value="Unassembled WGS sequence"/>
</dbReference>